<feature type="binding site" evidence="8">
    <location>
        <position position="106"/>
    </location>
    <ligand>
        <name>GTP</name>
        <dbReference type="ChEBI" id="CHEBI:37565"/>
    </ligand>
</feature>
<comment type="similarity">
    <text evidence="8">Belongs to the MobA family.</text>
</comment>
<evidence type="ECO:0000256" key="3">
    <source>
        <dbReference type="ARBA" id="ARBA00022723"/>
    </source>
</evidence>
<evidence type="ECO:0000256" key="8">
    <source>
        <dbReference type="HAMAP-Rule" id="MF_00316"/>
    </source>
</evidence>
<dbReference type="Pfam" id="PF12804">
    <property type="entry name" value="NTP_transf_3"/>
    <property type="match status" value="1"/>
</dbReference>
<comment type="catalytic activity">
    <reaction evidence="8">
        <text>Mo-molybdopterin + GTP + H(+) = Mo-molybdopterin guanine dinucleotide + diphosphate</text>
        <dbReference type="Rhea" id="RHEA:34243"/>
        <dbReference type="ChEBI" id="CHEBI:15378"/>
        <dbReference type="ChEBI" id="CHEBI:33019"/>
        <dbReference type="ChEBI" id="CHEBI:37565"/>
        <dbReference type="ChEBI" id="CHEBI:71302"/>
        <dbReference type="ChEBI" id="CHEBI:71310"/>
        <dbReference type="EC" id="2.7.7.77"/>
    </reaction>
</comment>
<comment type="cofactor">
    <cofactor evidence="8">
        <name>Mg(2+)</name>
        <dbReference type="ChEBI" id="CHEBI:18420"/>
    </cofactor>
</comment>
<evidence type="ECO:0000256" key="1">
    <source>
        <dbReference type="ARBA" id="ARBA00022490"/>
    </source>
</evidence>
<evidence type="ECO:0000256" key="7">
    <source>
        <dbReference type="ARBA" id="ARBA00023150"/>
    </source>
</evidence>
<keyword evidence="2 8" id="KW-0808">Transferase</keyword>
<dbReference type="InterPro" id="IPR013482">
    <property type="entry name" value="Molybde_CF_guanTrfase"/>
</dbReference>
<comment type="subunit">
    <text evidence="8">Monomer.</text>
</comment>
<keyword evidence="6 8" id="KW-0342">GTP-binding</keyword>
<comment type="function">
    <text evidence="8">Transfers a GMP moiety from GTP to Mo-molybdopterin (Mo-MPT) cofactor (Moco or molybdenum cofactor) to form Mo-molybdopterin guanine dinucleotide (Mo-MGD) cofactor.</text>
</comment>
<proteinExistence type="inferred from homology"/>
<dbReference type="GeneID" id="76205404"/>
<dbReference type="GO" id="GO:0061603">
    <property type="term" value="F:molybdenum cofactor guanylyltransferase activity"/>
    <property type="evidence" value="ECO:0007669"/>
    <property type="project" value="UniProtKB-EC"/>
</dbReference>
<evidence type="ECO:0000256" key="5">
    <source>
        <dbReference type="ARBA" id="ARBA00022842"/>
    </source>
</evidence>
<evidence type="ECO:0000256" key="4">
    <source>
        <dbReference type="ARBA" id="ARBA00022741"/>
    </source>
</evidence>
<dbReference type="GO" id="GO:1902758">
    <property type="term" value="P:bis(molybdopterin guanine dinucleotide)molybdenum biosynthetic process"/>
    <property type="evidence" value="ECO:0007669"/>
    <property type="project" value="TreeGrafter"/>
</dbReference>
<dbReference type="SUPFAM" id="SSF53448">
    <property type="entry name" value="Nucleotide-diphospho-sugar transferases"/>
    <property type="match status" value="1"/>
</dbReference>
<keyword evidence="4 8" id="KW-0547">Nucleotide-binding</keyword>
<accession>A0A0D6NNU3</accession>
<dbReference type="CDD" id="cd02503">
    <property type="entry name" value="MobA"/>
    <property type="match status" value="1"/>
</dbReference>
<evidence type="ECO:0000313" key="13">
    <source>
        <dbReference type="Proteomes" id="UP000194639"/>
    </source>
</evidence>
<keyword evidence="3 8" id="KW-0479">Metal-binding</keyword>
<organism evidence="11 13">
    <name type="scientific">Acetobacter orientalis</name>
    <dbReference type="NCBI Taxonomy" id="146474"/>
    <lineage>
        <taxon>Bacteria</taxon>
        <taxon>Pseudomonadati</taxon>
        <taxon>Pseudomonadota</taxon>
        <taxon>Alphaproteobacteria</taxon>
        <taxon>Acetobacterales</taxon>
        <taxon>Acetobacteraceae</taxon>
        <taxon>Acetobacter</taxon>
    </lineage>
</organism>
<dbReference type="PANTHER" id="PTHR19136:SF81">
    <property type="entry name" value="MOLYBDENUM COFACTOR GUANYLYLTRANSFERASE"/>
    <property type="match status" value="1"/>
</dbReference>
<evidence type="ECO:0000256" key="6">
    <source>
        <dbReference type="ARBA" id="ARBA00023134"/>
    </source>
</evidence>
<protein>
    <recommendedName>
        <fullName evidence="8">Molybdenum cofactor guanylyltransferase</fullName>
        <shortName evidence="8">MoCo guanylyltransferase</shortName>
        <ecNumber evidence="8">2.7.7.77</ecNumber>
    </recommendedName>
    <alternativeName>
        <fullName evidence="8">GTP:molybdopterin guanylyltransferase</fullName>
    </alternativeName>
    <alternativeName>
        <fullName evidence="8">Mo-MPT guanylyltransferase</fullName>
    </alternativeName>
    <alternativeName>
        <fullName evidence="8">Molybdopterin guanylyltransferase</fullName>
    </alternativeName>
    <alternativeName>
        <fullName evidence="8">Molybdopterin-guanine dinucleotide synthase</fullName>
        <shortName evidence="8">MGD synthase</shortName>
    </alternativeName>
</protein>
<comment type="caution">
    <text evidence="8">Lacks conserved residue(s) required for the propagation of feature annotation.</text>
</comment>
<feature type="domain" description="MobA-like NTP transferase" evidence="9">
    <location>
        <begin position="13"/>
        <end position="161"/>
    </location>
</feature>
<comment type="subcellular location">
    <subcellularLocation>
        <location evidence="8">Cytoplasm</location>
    </subcellularLocation>
</comment>
<dbReference type="Proteomes" id="UP000194639">
    <property type="component" value="Unassembled WGS sequence"/>
</dbReference>
<sequence>MRQHTPTTGLATLILAGGTGTRMGGCDKPLLPLGQHPVLSRLITLLRPHCMALALSANGNAARYAPWQIPVLPDANPTYGPLAGVLAGLLWARGCGATTLLTVPGDTPFIPPTLATALMPAPAVAASGGRRHHLVATWPVDCAEALQKWLESTQDNSQRRVRLFADTLGMREVCFDTTPHDPFFNINTPADYATACRWVQNEAPHA</sequence>
<feature type="binding site" evidence="8">
    <location>
        <position position="28"/>
    </location>
    <ligand>
        <name>GTP</name>
        <dbReference type="ChEBI" id="CHEBI:37565"/>
    </ligand>
</feature>
<dbReference type="STRING" id="1231341.Abor_065_080"/>
<dbReference type="GO" id="GO:0046872">
    <property type="term" value="F:metal ion binding"/>
    <property type="evidence" value="ECO:0007669"/>
    <property type="project" value="UniProtKB-KW"/>
</dbReference>
<dbReference type="EMBL" id="BAMX01000055">
    <property type="protein sequence ID" value="GAN67263.1"/>
    <property type="molecule type" value="Genomic_DNA"/>
</dbReference>
<dbReference type="Proteomes" id="UP000032670">
    <property type="component" value="Unassembled WGS sequence"/>
</dbReference>
<feature type="binding site" evidence="8">
    <location>
        <position position="106"/>
    </location>
    <ligand>
        <name>Mg(2+)</name>
        <dbReference type="ChEBI" id="CHEBI:18420"/>
    </ligand>
</feature>
<evidence type="ECO:0000259" key="9">
    <source>
        <dbReference type="Pfam" id="PF12804"/>
    </source>
</evidence>
<reference evidence="11 13" key="2">
    <citation type="submission" date="2014-06" db="EMBL/GenBank/DDBJ databases">
        <authorList>
            <person name="Ju J."/>
            <person name="Zhang J."/>
        </authorList>
    </citation>
    <scope>NUCLEOTIDE SEQUENCE [LARGE SCALE GENOMIC DNA]</scope>
    <source>
        <strain evidence="11">DmW_045</strain>
    </source>
</reference>
<evidence type="ECO:0000313" key="11">
    <source>
        <dbReference type="EMBL" id="OUI80612.1"/>
    </source>
</evidence>
<dbReference type="EC" id="2.7.7.77" evidence="8"/>
<dbReference type="Gene3D" id="3.90.550.10">
    <property type="entry name" value="Spore Coat Polysaccharide Biosynthesis Protein SpsA, Chain A"/>
    <property type="match status" value="1"/>
</dbReference>
<comment type="domain">
    <text evidence="8">The N-terminal domain determines nucleotide recognition and specific binding, while the C-terminal domain determines the specific binding to the target protein.</text>
</comment>
<name>A0A252A0I9_9PROT</name>
<dbReference type="InterPro" id="IPR025877">
    <property type="entry name" value="MobA-like_NTP_Trfase"/>
</dbReference>
<accession>A0A252A0I9</accession>
<keyword evidence="1 8" id="KW-0963">Cytoplasm</keyword>
<dbReference type="AlphaFoldDB" id="A0A252A0I9"/>
<dbReference type="HAMAP" id="MF_00316">
    <property type="entry name" value="MobA"/>
    <property type="match status" value="1"/>
</dbReference>
<comment type="caution">
    <text evidence="11">The sequence shown here is derived from an EMBL/GenBank/DDBJ whole genome shotgun (WGS) entry which is preliminary data.</text>
</comment>
<keyword evidence="7 8" id="KW-0501">Molybdenum cofactor biosynthesis</keyword>
<dbReference type="EMBL" id="JOMO01000030">
    <property type="protein sequence ID" value="OUI80612.1"/>
    <property type="molecule type" value="Genomic_DNA"/>
</dbReference>
<dbReference type="RefSeq" id="WP_048842318.1">
    <property type="nucleotide sequence ID" value="NZ_BAMX01000055.1"/>
</dbReference>
<dbReference type="NCBIfam" id="TIGR02665">
    <property type="entry name" value="molyb_mobA"/>
    <property type="match status" value="1"/>
</dbReference>
<feature type="binding site" evidence="8">
    <location>
        <position position="74"/>
    </location>
    <ligand>
        <name>GTP</name>
        <dbReference type="ChEBI" id="CHEBI:37565"/>
    </ligand>
</feature>
<dbReference type="GO" id="GO:0005737">
    <property type="term" value="C:cytoplasm"/>
    <property type="evidence" value="ECO:0007669"/>
    <property type="project" value="UniProtKB-SubCell"/>
</dbReference>
<evidence type="ECO:0000313" key="12">
    <source>
        <dbReference type="Proteomes" id="UP000032670"/>
    </source>
</evidence>
<gene>
    <name evidence="8" type="primary">mobA</name>
    <name evidence="10" type="ORF">Abor_065_080</name>
    <name evidence="11" type="ORF">HK12_07715</name>
</gene>
<dbReference type="GO" id="GO:0005525">
    <property type="term" value="F:GTP binding"/>
    <property type="evidence" value="ECO:0007669"/>
    <property type="project" value="UniProtKB-UniRule"/>
</dbReference>
<evidence type="ECO:0000256" key="2">
    <source>
        <dbReference type="ARBA" id="ARBA00022679"/>
    </source>
</evidence>
<keyword evidence="12" id="KW-1185">Reference proteome</keyword>
<keyword evidence="5 8" id="KW-0460">Magnesium</keyword>
<reference evidence="10 12" key="1">
    <citation type="submission" date="2012-11" db="EMBL/GenBank/DDBJ databases">
        <title>Whole genome sequence of Acetobacter orientalis 21F-2.</title>
        <authorList>
            <person name="Azuma Y."/>
            <person name="Higashiura N."/>
            <person name="Hirakawa H."/>
            <person name="Matsushita K."/>
        </authorList>
    </citation>
    <scope>NUCLEOTIDE SEQUENCE [LARGE SCALE GENOMIC DNA]</scope>
    <source>
        <strain evidence="10 12">21F-2</strain>
    </source>
</reference>
<feature type="binding site" evidence="8">
    <location>
        <begin position="15"/>
        <end position="17"/>
    </location>
    <ligand>
        <name>GTP</name>
        <dbReference type="ChEBI" id="CHEBI:37565"/>
    </ligand>
</feature>
<evidence type="ECO:0000313" key="10">
    <source>
        <dbReference type="EMBL" id="GAN67263.1"/>
    </source>
</evidence>
<dbReference type="InterPro" id="IPR029044">
    <property type="entry name" value="Nucleotide-diphossugar_trans"/>
</dbReference>
<dbReference type="PANTHER" id="PTHR19136">
    <property type="entry name" value="MOLYBDENUM COFACTOR GUANYLYLTRANSFERASE"/>
    <property type="match status" value="1"/>
</dbReference>